<dbReference type="Proteomes" id="UP000289841">
    <property type="component" value="Chromosome"/>
</dbReference>
<dbReference type="GO" id="GO:0140359">
    <property type="term" value="F:ABC-type transporter activity"/>
    <property type="evidence" value="ECO:0007669"/>
    <property type="project" value="InterPro"/>
</dbReference>
<reference evidence="7 8" key="1">
    <citation type="submission" date="2019-01" db="EMBL/GenBank/DDBJ databases">
        <authorList>
            <consortium name="Pathogen Informatics"/>
        </authorList>
    </citation>
    <scope>NUCLEOTIDE SEQUENCE [LARGE SCALE GENOMIC DNA]</scope>
    <source>
        <strain evidence="7 8">NCTC10138</strain>
    </source>
</reference>
<comment type="subcellular location">
    <subcellularLocation>
        <location evidence="1">Membrane</location>
        <topology evidence="1">Multi-pass membrane protein</topology>
    </subcellularLocation>
</comment>
<feature type="transmembrane region" description="Helical" evidence="5">
    <location>
        <begin position="195"/>
        <end position="214"/>
    </location>
</feature>
<dbReference type="STRING" id="1278311.GCA_000428705_00977"/>
<keyword evidence="8" id="KW-1185">Reference proteome</keyword>
<proteinExistence type="predicted"/>
<evidence type="ECO:0000256" key="3">
    <source>
        <dbReference type="ARBA" id="ARBA00022989"/>
    </source>
</evidence>
<feature type="transmembrane region" description="Helical" evidence="5">
    <location>
        <begin position="164"/>
        <end position="189"/>
    </location>
</feature>
<dbReference type="KEGG" id="aaxa:NCTC10138_00800"/>
<dbReference type="OrthoDB" id="384447at2"/>
<feature type="transmembrane region" description="Helical" evidence="5">
    <location>
        <begin position="128"/>
        <end position="152"/>
    </location>
</feature>
<evidence type="ECO:0000256" key="2">
    <source>
        <dbReference type="ARBA" id="ARBA00022692"/>
    </source>
</evidence>
<feature type="transmembrane region" description="Helical" evidence="5">
    <location>
        <begin position="80"/>
        <end position="103"/>
    </location>
</feature>
<dbReference type="InterPro" id="IPR051784">
    <property type="entry name" value="Nod_factor_ABC_transporter"/>
</dbReference>
<evidence type="ECO:0000313" key="7">
    <source>
        <dbReference type="EMBL" id="VEU80430.1"/>
    </source>
</evidence>
<evidence type="ECO:0000256" key="1">
    <source>
        <dbReference type="ARBA" id="ARBA00004141"/>
    </source>
</evidence>
<dbReference type="GO" id="GO:0016020">
    <property type="term" value="C:membrane"/>
    <property type="evidence" value="ECO:0007669"/>
    <property type="project" value="UniProtKB-SubCell"/>
</dbReference>
<evidence type="ECO:0000259" key="6">
    <source>
        <dbReference type="Pfam" id="PF01061"/>
    </source>
</evidence>
<feature type="transmembrane region" description="Helical" evidence="5">
    <location>
        <begin position="32"/>
        <end position="50"/>
    </location>
</feature>
<dbReference type="RefSeq" id="WP_026390523.1">
    <property type="nucleotide sequence ID" value="NZ_LR215048.1"/>
</dbReference>
<sequence>MQTNLSNAKNYLHNIWELTKRNILIFLKNKTTLFFSMIAPILILVIYILFMGDLQINMIKDSLPSDIVVSTKDIRGIANAWMVSGIVGISSLTVSLNSMFVAISDRERRVVDDFTASPVKLFNLTLSYFISAFLLTFVICFIFLIVGLLYLVITTGVIFSIIEILELVLVLLLSSLSAVIILMCITTFFKTTAAASSFTGIFSALVGFLIGAYLPVSILPIGIQNFANLIPGSHSTGLFRIIFMNRMIENLPSDIPASFIEEIKKTYGFDLHMFGTKINSTYMYLYLTLSIIVFFILYLFINKWVKKNK</sequence>
<dbReference type="PANTHER" id="PTHR43229:SF2">
    <property type="entry name" value="NODULATION PROTEIN J"/>
    <property type="match status" value="1"/>
</dbReference>
<feature type="transmembrane region" description="Helical" evidence="5">
    <location>
        <begin position="283"/>
        <end position="301"/>
    </location>
</feature>
<gene>
    <name evidence="7" type="ORF">NCTC10138_00800</name>
</gene>
<name>A0A449BDQ2_HAPAX</name>
<keyword evidence="2 5" id="KW-0812">Transmembrane</keyword>
<dbReference type="Pfam" id="PF01061">
    <property type="entry name" value="ABC2_membrane"/>
    <property type="match status" value="1"/>
</dbReference>
<evidence type="ECO:0000313" key="8">
    <source>
        <dbReference type="Proteomes" id="UP000289841"/>
    </source>
</evidence>
<dbReference type="AlphaFoldDB" id="A0A449BDQ2"/>
<dbReference type="InterPro" id="IPR013525">
    <property type="entry name" value="ABC2_TM"/>
</dbReference>
<dbReference type="PANTHER" id="PTHR43229">
    <property type="entry name" value="NODULATION PROTEIN J"/>
    <property type="match status" value="1"/>
</dbReference>
<protein>
    <submittedName>
        <fullName evidence="7">ABC transporter</fullName>
    </submittedName>
</protein>
<evidence type="ECO:0000256" key="5">
    <source>
        <dbReference type="SAM" id="Phobius"/>
    </source>
</evidence>
<evidence type="ECO:0000256" key="4">
    <source>
        <dbReference type="ARBA" id="ARBA00023136"/>
    </source>
</evidence>
<dbReference type="EMBL" id="LR215048">
    <property type="protein sequence ID" value="VEU80430.1"/>
    <property type="molecule type" value="Genomic_DNA"/>
</dbReference>
<accession>A0A449BDQ2</accession>
<keyword evidence="3 5" id="KW-1133">Transmembrane helix</keyword>
<feature type="domain" description="ABC-2 type transporter transmembrane" evidence="6">
    <location>
        <begin position="14"/>
        <end position="243"/>
    </location>
</feature>
<keyword evidence="4 5" id="KW-0472">Membrane</keyword>
<organism evidence="7 8">
    <name type="scientific">Haploplasma axanthum</name>
    <name type="common">Acholeplasma axanthum</name>
    <dbReference type="NCBI Taxonomy" id="29552"/>
    <lineage>
        <taxon>Bacteria</taxon>
        <taxon>Bacillati</taxon>
        <taxon>Mycoplasmatota</taxon>
        <taxon>Mollicutes</taxon>
        <taxon>Acholeplasmatales</taxon>
        <taxon>Acholeplasmataceae</taxon>
        <taxon>Haploplasma</taxon>
    </lineage>
</organism>